<evidence type="ECO:0000313" key="4">
    <source>
        <dbReference type="EnsemblProtists" id="PYU1_T001080"/>
    </source>
</evidence>
<keyword evidence="1" id="KW-0677">Repeat</keyword>
<dbReference type="Pfam" id="PF13181">
    <property type="entry name" value="TPR_8"/>
    <property type="match status" value="1"/>
</dbReference>
<sequence length="1552" mass="170535">MSASMLRQMLEDAGAFLKADKFQDALDASRRVTQFDPNNFQAFMCVGMANFQLQNYEDSEEAYRRAAGLKPDLPAAWKSLVDLFDAWKQPQKKLEPLQKLVTIFQKNNKVKACQKWIAEVAATAMELKLFPKAFDAWYSLVSPAGFEGNSEVSLAVTPNEELPTTTVIWLDLVDLLQRPNFSLSDCTTALSIAEIADQFFAASARYDWASSAPETAELALKMDAAIAFFVRASLDALKAVKATSTKAKRALLQQLDAQALGIVNWFPTAKIPAEYLLLRSEDADSPITLEKAYDIAADLHSTHPKSVMSQLFRAFGLLEANETVQARDAIVEALAYCSSSSFHESSFCVRAQMELASIALSTRDIEGCLSRLNRAKYLLKEKEQLFGCSSPHPSVYSEPKVQLMEATAREYLGDFEKALESYHALIGNDDASIGFQATVHASELLLTKGKYEETLAALDTFSKDGKAVEDADNAMLSSIRGWVQFKLGSIEEGKALLETATPHISVSKLTEKAQAFKRLAIIYWHLDGNYRQGKQYCFGHLLQAAKLMPSDGEVFAWLGKYYQDVAHDVLRAEKCFLKALSLAPGNAMAGIALSNLYEQQGKRELNVKLWEDTTQEQVTAPTWALLRLAQHLVDNDDERAVGKLHLVLRNDPFNAQYWVTLGHVYRHFGKLVSAQKSYLKAIELGETKWCVMCELARIEGALLLFTEAFEHIEPLVGASSPCTSAEEVSVVSMLYAELLFKQAKYLCAEGLYGRAAGNLKRASSLMKRLSSSGIASSADGFKLIGDIHCFAFYLSPSDFDVTENSAESASWTEFISNGRKAYEAVAALSTKSSEAAPSADLAQVHYDVGVCSWYEAQALCTVHGIHFSGFEHLNSPRARQLDAEIEKQAPDVLASVKKLKDKARVSFRDALKANPEYGLAWNGLGVVHDHILVKQFAWVRAIQIESNESAWANLGMLYVHHPDAKLTASLAQKAFIHLQGVNADNPSMWNGYGMLSRREASKAEQQKAIEAFRCALEVGLDLDALQGFTTAILLNETAHNDEELLFAMRKLLERDPYNAGAWNALGVLQQRLGLHEASRGSFTNALSYVAKAPWSVQQGQEVGVQWNAKVALLGVTDSTGKDAFGQAIATVQELSSGQTVLLRVLKAQQLYYESDGKGSLRELNTLLQDNLSTSERDVVAVVGLSIAGLLGSTHPTEAKFVSLLCKKHLLHNEKAVTEVSKSSLHVVEMHARVLGVESECLSFLENAANSSDQKVSPSLWARLAFASIDFQKINNNELVSVSRHSVKKNRPGCDEVQDVTFAHSLVGLAQDLSDGFSAREAQKLVRMEPWNPNAYVIAGAALLKCKSTEVAALVAERGLAIAQSSSAHEFEQMRLHWLLCVCYVRLDESSKAASHCSQAHEWLVKQKQNKENDSGLVELELLDARVLSVVKLAEGIEAYHAALKIASSVPHLNHRVVPILTELGGVYEEANSLDCALQVWKFISTLTTSTASLPSVGYFLANLRLGMVHGKKQNTKTAKKQIKSAVALASTSEDSKQATVASFVESVIAKIA</sequence>
<keyword evidence="5" id="KW-1185">Reference proteome</keyword>
<dbReference type="OMA" id="CQWELDP"/>
<dbReference type="SMART" id="SM00028">
    <property type="entry name" value="TPR"/>
    <property type="match status" value="7"/>
</dbReference>
<dbReference type="InterPro" id="IPR011990">
    <property type="entry name" value="TPR-like_helical_dom_sf"/>
</dbReference>
<feature type="repeat" description="TPR" evidence="3">
    <location>
        <begin position="40"/>
        <end position="73"/>
    </location>
</feature>
<dbReference type="InterPro" id="IPR039226">
    <property type="entry name" value="Ski3/TTC37"/>
</dbReference>
<dbReference type="GO" id="GO:0006401">
    <property type="term" value="P:RNA catabolic process"/>
    <property type="evidence" value="ECO:0007669"/>
    <property type="project" value="InterPro"/>
</dbReference>
<proteinExistence type="predicted"/>
<dbReference type="eggNOG" id="KOG1127">
    <property type="taxonomic scope" value="Eukaryota"/>
</dbReference>
<reference evidence="5" key="1">
    <citation type="journal article" date="2010" name="Genome Biol.">
        <title>Genome sequence of the necrotrophic plant pathogen Pythium ultimum reveals original pathogenicity mechanisms and effector repertoire.</title>
        <authorList>
            <person name="Levesque C.A."/>
            <person name="Brouwer H."/>
            <person name="Cano L."/>
            <person name="Hamilton J.P."/>
            <person name="Holt C."/>
            <person name="Huitema E."/>
            <person name="Raffaele S."/>
            <person name="Robideau G.P."/>
            <person name="Thines M."/>
            <person name="Win J."/>
            <person name="Zerillo M.M."/>
            <person name="Beakes G.W."/>
            <person name="Boore J.L."/>
            <person name="Busam D."/>
            <person name="Dumas B."/>
            <person name="Ferriera S."/>
            <person name="Fuerstenberg S.I."/>
            <person name="Gachon C.M."/>
            <person name="Gaulin E."/>
            <person name="Govers F."/>
            <person name="Grenville-Briggs L."/>
            <person name="Horner N."/>
            <person name="Hostetler J."/>
            <person name="Jiang R.H."/>
            <person name="Johnson J."/>
            <person name="Krajaejun T."/>
            <person name="Lin H."/>
            <person name="Meijer H.J."/>
            <person name="Moore B."/>
            <person name="Morris P."/>
            <person name="Phuntmart V."/>
            <person name="Puiu D."/>
            <person name="Shetty J."/>
            <person name="Stajich J.E."/>
            <person name="Tripathy S."/>
            <person name="Wawra S."/>
            <person name="van West P."/>
            <person name="Whitty B.R."/>
            <person name="Coutinho P.M."/>
            <person name="Henrissat B."/>
            <person name="Martin F."/>
            <person name="Thomas P.D."/>
            <person name="Tyler B.M."/>
            <person name="De Vries R.P."/>
            <person name="Kamoun S."/>
            <person name="Yandell M."/>
            <person name="Tisserat N."/>
            <person name="Buell C.R."/>
        </authorList>
    </citation>
    <scope>NUCLEOTIDE SEQUENCE</scope>
    <source>
        <strain evidence="5">DAOM:BR144</strain>
    </source>
</reference>
<dbReference type="STRING" id="431595.K3W7Y9"/>
<evidence type="ECO:0000256" key="2">
    <source>
        <dbReference type="ARBA" id="ARBA00022803"/>
    </source>
</evidence>
<dbReference type="HOGENOM" id="CLU_244621_0_0_1"/>
<dbReference type="VEuPathDB" id="FungiDB:PYU1_G001080"/>
<evidence type="ECO:0000313" key="5">
    <source>
        <dbReference type="Proteomes" id="UP000019132"/>
    </source>
</evidence>
<protein>
    <recommendedName>
        <fullName evidence="6">Superkiller protein 3</fullName>
    </recommendedName>
</protein>
<reference evidence="4" key="3">
    <citation type="submission" date="2015-02" db="UniProtKB">
        <authorList>
            <consortium name="EnsemblProtists"/>
        </authorList>
    </citation>
    <scope>IDENTIFICATION</scope>
    <source>
        <strain evidence="4">DAOM BR144</strain>
    </source>
</reference>
<accession>K3W7Y9</accession>
<evidence type="ECO:0000256" key="1">
    <source>
        <dbReference type="ARBA" id="ARBA00022737"/>
    </source>
</evidence>
<dbReference type="EnsemblProtists" id="PYU1_T001080">
    <property type="protein sequence ID" value="PYU1_T001080"/>
    <property type="gene ID" value="PYU1_G001080"/>
</dbReference>
<dbReference type="EMBL" id="GL376620">
    <property type="status" value="NOT_ANNOTATED_CDS"/>
    <property type="molecule type" value="Genomic_DNA"/>
</dbReference>
<dbReference type="InParanoid" id="K3W7Y9"/>
<dbReference type="PANTHER" id="PTHR15704">
    <property type="entry name" value="SUPERKILLER 3 PROTEIN-RELATED"/>
    <property type="match status" value="1"/>
</dbReference>
<dbReference type="Gene3D" id="1.25.40.10">
    <property type="entry name" value="Tetratricopeptide repeat domain"/>
    <property type="match status" value="5"/>
</dbReference>
<feature type="repeat" description="TPR" evidence="3">
    <location>
        <begin position="655"/>
        <end position="688"/>
    </location>
</feature>
<evidence type="ECO:0000256" key="3">
    <source>
        <dbReference type="PROSITE-ProRule" id="PRU00339"/>
    </source>
</evidence>
<dbReference type="SUPFAM" id="SSF48452">
    <property type="entry name" value="TPR-like"/>
    <property type="match status" value="4"/>
</dbReference>
<dbReference type="Proteomes" id="UP000019132">
    <property type="component" value="Unassembled WGS sequence"/>
</dbReference>
<reference evidence="5" key="2">
    <citation type="submission" date="2010-04" db="EMBL/GenBank/DDBJ databases">
        <authorList>
            <person name="Buell R."/>
            <person name="Hamilton J."/>
            <person name="Hostetler J."/>
        </authorList>
    </citation>
    <scope>NUCLEOTIDE SEQUENCE [LARGE SCALE GENOMIC DNA]</scope>
    <source>
        <strain evidence="5">DAOM:BR144</strain>
    </source>
</reference>
<evidence type="ECO:0008006" key="6">
    <source>
        <dbReference type="Google" id="ProtNLM"/>
    </source>
</evidence>
<dbReference type="Pfam" id="PF13432">
    <property type="entry name" value="TPR_16"/>
    <property type="match status" value="2"/>
</dbReference>
<dbReference type="GO" id="GO:0055087">
    <property type="term" value="C:Ski complex"/>
    <property type="evidence" value="ECO:0007669"/>
    <property type="project" value="InterPro"/>
</dbReference>
<keyword evidence="2 3" id="KW-0802">TPR repeat</keyword>
<dbReference type="PROSITE" id="PS50005">
    <property type="entry name" value="TPR"/>
    <property type="match status" value="2"/>
</dbReference>
<organism evidence="4 5">
    <name type="scientific">Globisporangium ultimum (strain ATCC 200006 / CBS 805.95 / DAOM BR144)</name>
    <name type="common">Pythium ultimum</name>
    <dbReference type="NCBI Taxonomy" id="431595"/>
    <lineage>
        <taxon>Eukaryota</taxon>
        <taxon>Sar</taxon>
        <taxon>Stramenopiles</taxon>
        <taxon>Oomycota</taxon>
        <taxon>Peronosporomycetes</taxon>
        <taxon>Pythiales</taxon>
        <taxon>Pythiaceae</taxon>
        <taxon>Globisporangium</taxon>
    </lineage>
</organism>
<dbReference type="PANTHER" id="PTHR15704:SF7">
    <property type="entry name" value="SUPERKILLER COMPLEX PROTEIN 3"/>
    <property type="match status" value="1"/>
</dbReference>
<name>K3W7Y9_GLOUD</name>
<dbReference type="InterPro" id="IPR019734">
    <property type="entry name" value="TPR_rpt"/>
</dbReference>